<feature type="region of interest" description="Disordered" evidence="1">
    <location>
        <begin position="74"/>
        <end position="94"/>
    </location>
</feature>
<evidence type="ECO:0000313" key="2">
    <source>
        <dbReference type="EMBL" id="CAF9905930.1"/>
    </source>
</evidence>
<accession>A0A8H3I795</accession>
<comment type="caution">
    <text evidence="2">The sequence shown here is derived from an EMBL/GenBank/DDBJ whole genome shotgun (WGS) entry which is preliminary data.</text>
</comment>
<feature type="region of interest" description="Disordered" evidence="1">
    <location>
        <begin position="1"/>
        <end position="21"/>
    </location>
</feature>
<protein>
    <submittedName>
        <fullName evidence="2">Uncharacterized protein</fullName>
    </submittedName>
</protein>
<reference evidence="2" key="1">
    <citation type="submission" date="2021-03" db="EMBL/GenBank/DDBJ databases">
        <authorList>
            <person name="Tagirdzhanova G."/>
        </authorList>
    </citation>
    <scope>NUCLEOTIDE SEQUENCE</scope>
</reference>
<gene>
    <name evidence="2" type="ORF">IMSHALPRED_004021</name>
</gene>
<dbReference type="AlphaFoldDB" id="A0A8H3I795"/>
<sequence length="279" mass="30443">MDRLTASSTAPPPDWPLPSLPFPSLINVSKESKRHCRLLPAGMVNLKLAQMADREAQKTLDRKKVEISQYEIETKKTQKKRRNGEPNKLKKKTKRNGISDLKLIRPSSFDEMIDSVDALLSSFTSPTEAIPPNPSKSPQSPPRTTVLPRTSPLPPCITTTAPLPTSPRIPKQARTSPRPTSPALPANSPRPHPHPLHSNPPSPTTLTHARNLTAHLTTTKATRKSKPLSFVKTPDNSALAVYDAATQYGVAGGKKGKRVAFARAVVKGLRGVLGRERGR</sequence>
<evidence type="ECO:0000313" key="3">
    <source>
        <dbReference type="Proteomes" id="UP000664534"/>
    </source>
</evidence>
<dbReference type="EMBL" id="CAJPDT010000002">
    <property type="protein sequence ID" value="CAF9905930.1"/>
    <property type="molecule type" value="Genomic_DNA"/>
</dbReference>
<name>A0A8H3I795_9LECA</name>
<keyword evidence="3" id="KW-1185">Reference proteome</keyword>
<dbReference type="OrthoDB" id="10578007at2759"/>
<organism evidence="2 3">
    <name type="scientific">Imshaugia aleurites</name>
    <dbReference type="NCBI Taxonomy" id="172621"/>
    <lineage>
        <taxon>Eukaryota</taxon>
        <taxon>Fungi</taxon>
        <taxon>Dikarya</taxon>
        <taxon>Ascomycota</taxon>
        <taxon>Pezizomycotina</taxon>
        <taxon>Lecanoromycetes</taxon>
        <taxon>OSLEUM clade</taxon>
        <taxon>Lecanoromycetidae</taxon>
        <taxon>Lecanorales</taxon>
        <taxon>Lecanorineae</taxon>
        <taxon>Parmeliaceae</taxon>
        <taxon>Imshaugia</taxon>
    </lineage>
</organism>
<dbReference type="Proteomes" id="UP000664534">
    <property type="component" value="Unassembled WGS sequence"/>
</dbReference>
<feature type="compositionally biased region" description="Pro residues" evidence="1">
    <location>
        <begin position="10"/>
        <end position="21"/>
    </location>
</feature>
<feature type="compositionally biased region" description="Pro residues" evidence="1">
    <location>
        <begin position="129"/>
        <end position="141"/>
    </location>
</feature>
<feature type="region of interest" description="Disordered" evidence="1">
    <location>
        <begin position="124"/>
        <end position="206"/>
    </location>
</feature>
<evidence type="ECO:0000256" key="1">
    <source>
        <dbReference type="SAM" id="MobiDB-lite"/>
    </source>
</evidence>
<proteinExistence type="predicted"/>